<dbReference type="InterPro" id="IPR006212">
    <property type="entry name" value="Furin_repeat"/>
</dbReference>
<feature type="non-terminal residue" evidence="2">
    <location>
        <position position="1"/>
    </location>
</feature>
<dbReference type="VEuPathDB" id="GiardiaDB:GL50803_0010659"/>
<dbReference type="PANTHER" id="PTHR23275:SF100">
    <property type="entry name" value="EGF-LIKE DOMAIN-CONTAINING PROTEIN"/>
    <property type="match status" value="1"/>
</dbReference>
<name>V6TT33_GIAIN</name>
<feature type="domain" description="EGF-like" evidence="1">
    <location>
        <begin position="587"/>
        <end position="617"/>
    </location>
</feature>
<dbReference type="InterPro" id="IPR000742">
    <property type="entry name" value="EGF"/>
</dbReference>
<feature type="domain" description="EGF-like" evidence="1">
    <location>
        <begin position="285"/>
        <end position="333"/>
    </location>
</feature>
<evidence type="ECO:0000259" key="1">
    <source>
        <dbReference type="SMART" id="SM00181"/>
    </source>
</evidence>
<dbReference type="PANTHER" id="PTHR23275">
    <property type="entry name" value="CABRIOLET.-RELATED"/>
    <property type="match status" value="1"/>
</dbReference>
<reference evidence="3" key="1">
    <citation type="submission" date="2012-02" db="EMBL/GenBank/DDBJ databases">
        <title>Genome sequencing of Giardia lamblia Genotypes A2 and B isolates (DH and GS) and comparative analysis with the genomes of Genotypes A1 and E (WB and Pig).</title>
        <authorList>
            <person name="Adam R."/>
            <person name="Dahlstrom E."/>
            <person name="Martens C."/>
            <person name="Bruno D."/>
            <person name="Barbian K."/>
            <person name="Porcella S.F."/>
            <person name="Nash T."/>
        </authorList>
    </citation>
    <scope>NUCLEOTIDE SEQUENCE</scope>
    <source>
        <strain evidence="3">GS</strain>
    </source>
</reference>
<dbReference type="EMBL" id="AHHH01000112">
    <property type="protein sequence ID" value="ESU41739.1"/>
    <property type="molecule type" value="Genomic_DNA"/>
</dbReference>
<organism evidence="2 3">
    <name type="scientific">Giardia intestinalis</name>
    <name type="common">Giardia lamblia</name>
    <dbReference type="NCBI Taxonomy" id="5741"/>
    <lineage>
        <taxon>Eukaryota</taxon>
        <taxon>Metamonada</taxon>
        <taxon>Diplomonadida</taxon>
        <taxon>Hexamitidae</taxon>
        <taxon>Giardiinae</taxon>
        <taxon>Giardia</taxon>
    </lineage>
</organism>
<dbReference type="InterPro" id="IPR009030">
    <property type="entry name" value="Growth_fac_rcpt_cys_sf"/>
</dbReference>
<accession>V6TT33</accession>
<protein>
    <submittedName>
        <fullName evidence="2">Variant-specific surface protein</fullName>
    </submittedName>
</protein>
<dbReference type="InterPro" id="IPR052798">
    <property type="entry name" value="Giardia_VSA"/>
</dbReference>
<feature type="domain" description="EGF-like" evidence="1">
    <location>
        <begin position="370"/>
        <end position="411"/>
    </location>
</feature>
<dbReference type="OrthoDB" id="408084at2759"/>
<feature type="domain" description="EGF-like" evidence="1">
    <location>
        <begin position="124"/>
        <end position="170"/>
    </location>
</feature>
<dbReference type="Gene3D" id="2.10.220.10">
    <property type="entry name" value="Hormone Receptor, Insulin-like Growth Factor Receptor 1, Chain A, domain 2"/>
    <property type="match status" value="2"/>
</dbReference>
<sequence>VWAAEAGLRCVLARLAVPGGEWTILAGVSIDSLCRPSSSPQAITAGCTGKDGAALTDSSTACETCSGGFFLFLGGCYKIGEAPGSEICTAASGGKCTACNAGASGKYVIQNGDPGAAPGTECILCSDAAGANGYKGVAGCGTCSHTGSSAGTATCSACQTGAFLEGGQCTVCGVDCLVCASATECGTCTAGKYLKTDKTCVDAAGCLSGTYADPANGQCKACTDTSVTDCTECAYDSALKKAVCSSCGSSKPLLMMSVDGSATCVDTSGCTGTHFLSNGDGKCIPCSDVSDGTAGNTGVPGCKTCAKLGSNNPTCSVCLEGYIKQGDGSITCNPCGPNCATCTQAGDDKCDTCKPGYFMKTSSGPGQCFACDDANNQGVEGCAQCNNGATPTCTKCKPNYRENSVGTFSCTKFCEDPTACGGTAGACDAIVISASGEMTYYCSLCGESNKVPIDGKCVDKTSSANGNTCTNGACQSCAANYFLYMGGCYKVDTEPGSLMCSKASTGICTTPTGQYFKVPGATAGQQSVLACENPAGTTVGERAYVGVEGCKTCTAPPEASNGAMAPARCTACGGGKKPSLLGSGCFTCTVSGCSHCSADNMCEACSDGHRLEGDTCVRTGGNLSTGAIAGISVTKSSLALCC</sequence>
<dbReference type="VEuPathDB" id="GiardiaDB:QR46_4979"/>
<proteinExistence type="predicted"/>
<dbReference type="AlphaFoldDB" id="V6TT33"/>
<dbReference type="SMART" id="SM00181">
    <property type="entry name" value="EGF"/>
    <property type="match status" value="6"/>
</dbReference>
<dbReference type="VEuPathDB" id="GiardiaDB:DHA2_152054"/>
<gene>
    <name evidence="2" type="ORF">GSB_152641</name>
</gene>
<reference evidence="2 3" key="2">
    <citation type="journal article" date="2013" name="Genome Biol. Evol.">
        <title>Genome sequencing of Giardia lamblia genotypes A2 and B isolates (DH and GS) and comparative analysis with the genomes of genotypes A1 and E (WB and Pig).</title>
        <authorList>
            <person name="Adam R.D."/>
            <person name="Dahlstrom E.W."/>
            <person name="Martens C.A."/>
            <person name="Bruno D.P."/>
            <person name="Barbian K.D."/>
            <person name="Ricklefs S.M."/>
            <person name="Hernandez M.M."/>
            <person name="Narla N.P."/>
            <person name="Patel R.B."/>
            <person name="Porcella S.F."/>
            <person name="Nash T.E."/>
        </authorList>
    </citation>
    <scope>NUCLEOTIDE SEQUENCE [LARGE SCALE GENOMIC DNA]</scope>
    <source>
        <strain evidence="2 3">GS</strain>
    </source>
</reference>
<dbReference type="SMART" id="SM00261">
    <property type="entry name" value="FU"/>
    <property type="match status" value="3"/>
</dbReference>
<evidence type="ECO:0000313" key="2">
    <source>
        <dbReference type="EMBL" id="ESU41739.1"/>
    </source>
</evidence>
<feature type="domain" description="EGF-like" evidence="1">
    <location>
        <begin position="171"/>
        <end position="201"/>
    </location>
</feature>
<dbReference type="SUPFAM" id="SSF57184">
    <property type="entry name" value="Growth factor receptor domain"/>
    <property type="match status" value="3"/>
</dbReference>
<comment type="caution">
    <text evidence="2">The sequence shown here is derived from an EMBL/GenBank/DDBJ whole genome shotgun (WGS) entry which is preliminary data.</text>
</comment>
<evidence type="ECO:0000313" key="3">
    <source>
        <dbReference type="Proteomes" id="UP000018040"/>
    </source>
</evidence>
<feature type="domain" description="EGF-like" evidence="1">
    <location>
        <begin position="334"/>
        <end position="369"/>
    </location>
</feature>
<dbReference type="Proteomes" id="UP000018040">
    <property type="component" value="Unassembled WGS sequence"/>
</dbReference>